<keyword evidence="1" id="KW-0472">Membrane</keyword>
<keyword evidence="1" id="KW-1133">Transmembrane helix</keyword>
<dbReference type="EMBL" id="MN739531">
    <property type="protein sequence ID" value="QHT11104.1"/>
    <property type="molecule type" value="Genomic_DNA"/>
</dbReference>
<reference evidence="2" key="1">
    <citation type="journal article" date="2020" name="Nature">
        <title>Giant virus diversity and host interactions through global metagenomics.</title>
        <authorList>
            <person name="Schulz F."/>
            <person name="Roux S."/>
            <person name="Paez-Espino D."/>
            <person name="Jungbluth S."/>
            <person name="Walsh D.A."/>
            <person name="Denef V.J."/>
            <person name="McMahon K.D."/>
            <person name="Konstantinidis K.T."/>
            <person name="Eloe-Fadrosh E.A."/>
            <person name="Kyrpides N.C."/>
            <person name="Woyke T."/>
        </authorList>
    </citation>
    <scope>NUCLEOTIDE SEQUENCE</scope>
    <source>
        <strain evidence="2">GVMAG-M-3300023174-111</strain>
    </source>
</reference>
<sequence>MIFTSKNVSYYLVTLAIILGSSYLIGKYTQAFESNDEYDMIRKYLLNDSPLYGYNRPKLWIHTKYEINSRRWKDFYSRNTTDLNQPYIHLTIKTIIDHCGDDFNICLIDDQSFSKLLPSWDIDLANVAEPMREHFRELGLCQLLYFYGGMVVPNSLVCLRNLKDFYDTACSTNMPFVCENINRNVNNLKQKHKLLFVPDLYFFGSVKNDPTMLELIEYLKKRNKSPHFTSETDFVGDTSQWCLDAINKQKMTLVGGELTGVKTEDRKTIVLEDLMEEGFLNMHKSAVGIYIPADEILNRPKYQWFAVLPSEQILNSNMIISKYLMASIVDTTSEYSKSNEIKSVVSI</sequence>
<accession>A0A6C0D4R8</accession>
<evidence type="ECO:0000256" key="1">
    <source>
        <dbReference type="SAM" id="Phobius"/>
    </source>
</evidence>
<evidence type="ECO:0000313" key="2">
    <source>
        <dbReference type="EMBL" id="QHT11104.1"/>
    </source>
</evidence>
<proteinExistence type="predicted"/>
<organism evidence="2">
    <name type="scientific">viral metagenome</name>
    <dbReference type="NCBI Taxonomy" id="1070528"/>
    <lineage>
        <taxon>unclassified sequences</taxon>
        <taxon>metagenomes</taxon>
        <taxon>organismal metagenomes</taxon>
    </lineage>
</organism>
<feature type="transmembrane region" description="Helical" evidence="1">
    <location>
        <begin position="7"/>
        <end position="26"/>
    </location>
</feature>
<protein>
    <submittedName>
        <fullName evidence="2">Uncharacterized protein</fullName>
    </submittedName>
</protein>
<dbReference type="AlphaFoldDB" id="A0A6C0D4R8"/>
<keyword evidence="1" id="KW-0812">Transmembrane</keyword>
<name>A0A6C0D4R8_9ZZZZ</name>